<dbReference type="OrthoDB" id="5495977at2"/>
<name>A0A5C6XDY4_9DELT</name>
<evidence type="ECO:0000313" key="3">
    <source>
        <dbReference type="Proteomes" id="UP000321412"/>
    </source>
</evidence>
<dbReference type="Proteomes" id="UP000321412">
    <property type="component" value="Unassembled WGS sequence"/>
</dbReference>
<evidence type="ECO:0000256" key="1">
    <source>
        <dbReference type="SAM" id="MobiDB-lite"/>
    </source>
</evidence>
<dbReference type="AlphaFoldDB" id="A0A5C6XDY4"/>
<dbReference type="RefSeq" id="WP_146979966.1">
    <property type="nucleotide sequence ID" value="NZ_VOSM01000002.1"/>
</dbReference>
<protein>
    <submittedName>
        <fullName evidence="2">Uncharacterized protein</fullName>
    </submittedName>
</protein>
<proteinExistence type="predicted"/>
<gene>
    <name evidence="2" type="ORF">FRC98_03720</name>
</gene>
<accession>A0A5C6XDY4</accession>
<sequence length="529" mass="57022">MANYSPYLRIAIPAAALLLLALAALLLWPQNVDPPLDPAIDLPAPPLAEAPRWPRAEDAPELQWRLAGDATLTLPGGSAFSPTPAPTPQHWEFQQLLISDWTALSARADNGDQATWWMAENAPFAILDLQADLSRGDWSIELPDLPLRAYPADLLASTDAIEDLADAPLSALTLQGEQAPLSITVDGPVRATLDTSASPPRLRLNALPHDCESLISAPTSLRLTLHYGEAPLPRAALAPPGATSQLIAIFAEPVDRGGDPWEEGRSRDADELARRIRALIFGHSNPDDPRYGNGGLLQQNLGASFIIPSNWWETPAIAALREDLEQTPYELILATDTPGTSPPNLTLRSDAPLECDTLNAHPFIIGRPDANAPRYSLGQWLPQTPQVSPVAPTRDALLQHLLPPQGAAGGLRPGRLTISLLPLIASRNPLVESFQNTLLVPERRGHWTLHEDLSRALVAFEFRPDRAQLAITALAHRAAAQHLPTPPAIWLSEQSLSDTADLLLTPEGPVSAQTPGLSSPPPLQWTIAP</sequence>
<reference evidence="2 3" key="1">
    <citation type="submission" date="2019-08" db="EMBL/GenBank/DDBJ databases">
        <title>Bradymonadales sp. TMQ4.</title>
        <authorList>
            <person name="Liang Q."/>
        </authorList>
    </citation>
    <scope>NUCLEOTIDE SEQUENCE [LARGE SCALE GENOMIC DNA]</scope>
    <source>
        <strain evidence="2 3">TMQ4</strain>
    </source>
</reference>
<evidence type="ECO:0000313" key="2">
    <source>
        <dbReference type="EMBL" id="TXD38019.1"/>
    </source>
</evidence>
<dbReference type="EMBL" id="VOSM01000002">
    <property type="protein sequence ID" value="TXD38019.1"/>
    <property type="molecule type" value="Genomic_DNA"/>
</dbReference>
<comment type="caution">
    <text evidence="2">The sequence shown here is derived from an EMBL/GenBank/DDBJ whole genome shotgun (WGS) entry which is preliminary data.</text>
</comment>
<keyword evidence="3" id="KW-1185">Reference proteome</keyword>
<feature type="region of interest" description="Disordered" evidence="1">
    <location>
        <begin position="505"/>
        <end position="529"/>
    </location>
</feature>
<organism evidence="2 3">
    <name type="scientific">Lujinxingia vulgaris</name>
    <dbReference type="NCBI Taxonomy" id="2600176"/>
    <lineage>
        <taxon>Bacteria</taxon>
        <taxon>Deltaproteobacteria</taxon>
        <taxon>Bradymonadales</taxon>
        <taxon>Lujinxingiaceae</taxon>
        <taxon>Lujinxingia</taxon>
    </lineage>
</organism>